<keyword evidence="4" id="KW-0804">Transcription</keyword>
<evidence type="ECO:0000256" key="3">
    <source>
        <dbReference type="ARBA" id="ARBA00023125"/>
    </source>
</evidence>
<dbReference type="InterPro" id="IPR036864">
    <property type="entry name" value="Zn2-C6_fun-type_DNA-bd_sf"/>
</dbReference>
<evidence type="ECO:0000256" key="1">
    <source>
        <dbReference type="ARBA" id="ARBA00004123"/>
    </source>
</evidence>
<dbReference type="AlphaFoldDB" id="A0A127Z640"/>
<dbReference type="GO" id="GO:0000981">
    <property type="term" value="F:DNA-binding transcription factor activity, RNA polymerase II-specific"/>
    <property type="evidence" value="ECO:0007669"/>
    <property type="project" value="InterPro"/>
</dbReference>
<dbReference type="PROSITE" id="PS00463">
    <property type="entry name" value="ZN2_CY6_FUNGAL_1"/>
    <property type="match status" value="1"/>
</dbReference>
<evidence type="ECO:0000259" key="7">
    <source>
        <dbReference type="PROSITE" id="PS50048"/>
    </source>
</evidence>
<dbReference type="InterPro" id="IPR001138">
    <property type="entry name" value="Zn2Cys6_DnaBD"/>
</dbReference>
<feature type="region of interest" description="Disordered" evidence="6">
    <location>
        <begin position="1"/>
        <end position="41"/>
    </location>
</feature>
<evidence type="ECO:0000313" key="8">
    <source>
        <dbReference type="EMBL" id="CDS82154.1"/>
    </source>
</evidence>
<dbReference type="GO" id="GO:0000976">
    <property type="term" value="F:transcription cis-regulatory region binding"/>
    <property type="evidence" value="ECO:0007669"/>
    <property type="project" value="TreeGrafter"/>
</dbReference>
<feature type="region of interest" description="Disordered" evidence="6">
    <location>
        <begin position="276"/>
        <end position="305"/>
    </location>
</feature>
<feature type="domain" description="Zn(2)-C6 fungal-type" evidence="7">
    <location>
        <begin position="49"/>
        <end position="80"/>
    </location>
</feature>
<evidence type="ECO:0000256" key="2">
    <source>
        <dbReference type="ARBA" id="ARBA00023015"/>
    </source>
</evidence>
<dbReference type="Gene3D" id="4.10.240.10">
    <property type="entry name" value="Zn(2)-C6 fungal-type DNA-binding domain"/>
    <property type="match status" value="1"/>
</dbReference>
<dbReference type="PROSITE" id="PS50048">
    <property type="entry name" value="ZN2_CY6_FUNGAL_2"/>
    <property type="match status" value="1"/>
</dbReference>
<reference evidence="8" key="1">
    <citation type="submission" date="2014-06" db="EMBL/GenBank/DDBJ databases">
        <authorList>
            <person name="Ju J."/>
            <person name="Zhang J."/>
        </authorList>
    </citation>
    <scope>NUCLEOTIDE SEQUENCE</scope>
    <source>
        <strain evidence="8">SscI8</strain>
    </source>
</reference>
<keyword evidence="5" id="KW-0539">Nucleus</keyword>
<protein>
    <recommendedName>
        <fullName evidence="7">Zn(2)-C6 fungal-type domain-containing protein</fullName>
    </recommendedName>
</protein>
<dbReference type="GO" id="GO:0008270">
    <property type="term" value="F:zinc ion binding"/>
    <property type="evidence" value="ECO:0007669"/>
    <property type="project" value="InterPro"/>
</dbReference>
<dbReference type="SMART" id="SM00066">
    <property type="entry name" value="GAL4"/>
    <property type="match status" value="1"/>
</dbReference>
<dbReference type="InterPro" id="IPR051089">
    <property type="entry name" value="prtT"/>
</dbReference>
<organism evidence="8">
    <name type="scientific">Sporisorium scitamineum</name>
    <dbReference type="NCBI Taxonomy" id="49012"/>
    <lineage>
        <taxon>Eukaryota</taxon>
        <taxon>Fungi</taxon>
        <taxon>Dikarya</taxon>
        <taxon>Basidiomycota</taxon>
        <taxon>Ustilaginomycotina</taxon>
        <taxon>Ustilaginomycetes</taxon>
        <taxon>Ustilaginales</taxon>
        <taxon>Ustilaginaceae</taxon>
        <taxon>Sporisorium</taxon>
    </lineage>
</organism>
<sequence length="744" mass="80475">MTSDLQQLWRASISPTSASSSTGSNHTVPLRRSRSPEVGDVSRNKAVGACSSCRRSKVKCDHEGTAPCRRCKNGGYECTFKPKELSGTLLQDEWRLKTDETLGKLVSTIDALVKHQDGSLPFKRPRTTTHFDWSDDSTAIHPSSSSSSVPGALAGTGITSARMHASPARGAYGIHPPVSAIGSPLGQIQATPRSHQPSGHLNGLGMLSSTNAGFSGNSRRSSVVAGLNQSMDSLFQSTNGAGAILAIGPTTEALHPLGKALGTVGSLPLPEAFFRNARVDGRPPPKPPLLARPSRYRHPDPSLGSNDPRLDAIRLGLLSSHEARSLFSLYAKAMEPLGFGFPDFPASSELTPVLLSAITSVASLHSPFAELRSRQLRLRADVLERTMPYAPTTAEDDFNPESGIGTEEVVGACIWSAYQGSEEAWKVARAARWWSEKYSYETGPHAGLTVGEMVAILPPVRHVTMQDRVRVWLTAFLAELHQCEIHGKEPIMQLIDPAQYSQALMSSSNSSAMEMSKQDAGLVFYSRVAFLVAKARLEQRDPEKLFEVTRELTASWCATRAVLASDPDKRDVYDHVVDLHHILAKASVLIRACRIHEERMSGKTEDVSTAIAAYVCCSQTCQHACMDAVKLLLSTQTGFAGNLAALPSISHFWVAQCAVFLIELCMVDRLQYRLGLLVEGQLEEVLRMVGAFMQQYMAELSACNTSIVVEERHEVGAGEDVIKHPAMDAALAVADVLASVQATA</sequence>
<dbReference type="CDD" id="cd00067">
    <property type="entry name" value="GAL4"/>
    <property type="match status" value="1"/>
</dbReference>
<dbReference type="PANTHER" id="PTHR31845">
    <property type="entry name" value="FINGER DOMAIN PROTEIN, PUTATIVE-RELATED"/>
    <property type="match status" value="1"/>
</dbReference>
<keyword evidence="3" id="KW-0238">DNA-binding</keyword>
<proteinExistence type="predicted"/>
<dbReference type="GO" id="GO:0005634">
    <property type="term" value="C:nucleus"/>
    <property type="evidence" value="ECO:0007669"/>
    <property type="project" value="UniProtKB-SubCell"/>
</dbReference>
<gene>
    <name evidence="8" type="ORF">SPSC_02974</name>
</gene>
<name>A0A127Z640_9BASI</name>
<feature type="compositionally biased region" description="Low complexity" evidence="6">
    <location>
        <begin position="11"/>
        <end position="24"/>
    </location>
</feature>
<dbReference type="OrthoDB" id="39175at2759"/>
<dbReference type="PANTHER" id="PTHR31845:SF19">
    <property type="entry name" value="TRANSCRIPTION FACTOR DOMAIN-CONTAINING PROTEIN"/>
    <property type="match status" value="1"/>
</dbReference>
<evidence type="ECO:0000256" key="4">
    <source>
        <dbReference type="ARBA" id="ARBA00023163"/>
    </source>
</evidence>
<dbReference type="Pfam" id="PF00172">
    <property type="entry name" value="Zn_clus"/>
    <property type="match status" value="1"/>
</dbReference>
<evidence type="ECO:0000256" key="6">
    <source>
        <dbReference type="SAM" id="MobiDB-lite"/>
    </source>
</evidence>
<dbReference type="EMBL" id="LK056665">
    <property type="protein sequence ID" value="CDS82154.1"/>
    <property type="molecule type" value="Genomic_DNA"/>
</dbReference>
<keyword evidence="2" id="KW-0805">Transcription regulation</keyword>
<accession>A0A127Z640</accession>
<dbReference type="SUPFAM" id="SSF57701">
    <property type="entry name" value="Zn2/Cys6 DNA-binding domain"/>
    <property type="match status" value="1"/>
</dbReference>
<comment type="subcellular location">
    <subcellularLocation>
        <location evidence="1">Nucleus</location>
    </subcellularLocation>
</comment>
<evidence type="ECO:0000256" key="5">
    <source>
        <dbReference type="ARBA" id="ARBA00023242"/>
    </source>
</evidence>